<dbReference type="InterPro" id="IPR020590">
    <property type="entry name" value="Guanylate_kinase_CS"/>
</dbReference>
<dbReference type="GO" id="GO:0005829">
    <property type="term" value="C:cytosol"/>
    <property type="evidence" value="ECO:0007669"/>
    <property type="project" value="TreeGrafter"/>
</dbReference>
<feature type="domain" description="Guanylate kinase-like" evidence="4">
    <location>
        <begin position="33"/>
        <end position="105"/>
    </location>
</feature>
<dbReference type="SUPFAM" id="SSF52540">
    <property type="entry name" value="P-loop containing nucleoside triphosphate hydrolases"/>
    <property type="match status" value="1"/>
</dbReference>
<dbReference type="InterPro" id="IPR008145">
    <property type="entry name" value="GK/Ca_channel_bsu"/>
</dbReference>
<evidence type="ECO:0000256" key="3">
    <source>
        <dbReference type="ARBA" id="ARBA00022777"/>
    </source>
</evidence>
<dbReference type="EMBL" id="GEMB01005743">
    <property type="protein sequence ID" value="JAR97579.1"/>
    <property type="molecule type" value="Transcribed_RNA"/>
</dbReference>
<evidence type="ECO:0000259" key="4">
    <source>
        <dbReference type="PROSITE" id="PS50052"/>
    </source>
</evidence>
<dbReference type="EC" id="2.7.4.8" evidence="5"/>
<evidence type="ECO:0000313" key="5">
    <source>
        <dbReference type="EMBL" id="JAR97579.1"/>
    </source>
</evidence>
<feature type="non-terminal residue" evidence="5">
    <location>
        <position position="1"/>
    </location>
</feature>
<organism evidence="5">
    <name type="scientific">Triatoma infestans</name>
    <name type="common">Assassin bug</name>
    <dbReference type="NCBI Taxonomy" id="30076"/>
    <lineage>
        <taxon>Eukaryota</taxon>
        <taxon>Metazoa</taxon>
        <taxon>Ecdysozoa</taxon>
        <taxon>Arthropoda</taxon>
        <taxon>Hexapoda</taxon>
        <taxon>Insecta</taxon>
        <taxon>Pterygota</taxon>
        <taxon>Neoptera</taxon>
        <taxon>Paraneoptera</taxon>
        <taxon>Hemiptera</taxon>
        <taxon>Heteroptera</taxon>
        <taxon>Panheteroptera</taxon>
        <taxon>Cimicomorpha</taxon>
        <taxon>Reduviidae</taxon>
        <taxon>Triatominae</taxon>
        <taxon>Triatoma</taxon>
    </lineage>
</organism>
<dbReference type="InterPro" id="IPR027417">
    <property type="entry name" value="P-loop_NTPase"/>
</dbReference>
<dbReference type="AlphaFoldDB" id="A0A170WF98"/>
<accession>A0A170WF98</accession>
<evidence type="ECO:0000256" key="1">
    <source>
        <dbReference type="ARBA" id="ARBA00005790"/>
    </source>
</evidence>
<dbReference type="Pfam" id="PF00625">
    <property type="entry name" value="Guanylate_kin"/>
    <property type="match status" value="1"/>
</dbReference>
<dbReference type="GO" id="GO:0004385">
    <property type="term" value="F:GMP kinase activity"/>
    <property type="evidence" value="ECO:0007669"/>
    <property type="project" value="UniProtKB-EC"/>
</dbReference>
<dbReference type="PROSITE" id="PS00856">
    <property type="entry name" value="GUANYLATE_KINASE_1"/>
    <property type="match status" value="1"/>
</dbReference>
<dbReference type="PANTHER" id="PTHR23117:SF13">
    <property type="entry name" value="GUANYLATE KINASE"/>
    <property type="match status" value="1"/>
</dbReference>
<reference evidence="5" key="2">
    <citation type="journal article" date="2017" name="J. Med. Entomol.">
        <title>Transcriptome Analysis of the Triatoma infestans (Hemiptera: Reduviidae) Integument.</title>
        <authorList>
            <person name="Calderon-Fernandez G.M."/>
            <person name="Moriconi D.E."/>
            <person name="Dulbecco A.B."/>
            <person name="Juarez M.P."/>
        </authorList>
    </citation>
    <scope>NUCLEOTIDE SEQUENCE</scope>
    <source>
        <strain evidence="5">Int1</strain>
        <tissue evidence="5">Integument</tissue>
    </source>
</reference>
<dbReference type="InterPro" id="IPR008144">
    <property type="entry name" value="Guanylate_kin-like_dom"/>
</dbReference>
<reference evidence="5" key="1">
    <citation type="submission" date="2016-04" db="EMBL/GenBank/DDBJ databases">
        <authorList>
            <person name="Calderon-Fernandez G.M.Sr."/>
        </authorList>
    </citation>
    <scope>NUCLEOTIDE SEQUENCE</scope>
    <source>
        <strain evidence="5">Int1</strain>
        <tissue evidence="5">Integument</tissue>
    </source>
</reference>
<comment type="similarity">
    <text evidence="1">Belongs to the guanylate kinase family.</text>
</comment>
<keyword evidence="3 5" id="KW-0418">Kinase</keyword>
<dbReference type="PANTHER" id="PTHR23117">
    <property type="entry name" value="GUANYLATE KINASE-RELATED"/>
    <property type="match status" value="1"/>
</dbReference>
<proteinExistence type="inferred from homology"/>
<dbReference type="Gene3D" id="3.40.50.300">
    <property type="entry name" value="P-loop containing nucleotide triphosphate hydrolases"/>
    <property type="match status" value="1"/>
</dbReference>
<keyword evidence="2 5" id="KW-0808">Transferase</keyword>
<feature type="non-terminal residue" evidence="5">
    <location>
        <position position="105"/>
    </location>
</feature>
<sequence>ADINVKLKEKEAVKTKDVSKDLKLKLVCCGEDSKVLVVCGPSGSGKSTLIERLFKEYPSKFGFSVSHTTRKPRPGEVHGVHYYFTTQEEMKAAIQRGEFLETAAS</sequence>
<protein>
    <submittedName>
        <fullName evidence="5">Guanylate kinase</fullName>
        <ecNumber evidence="5">2.7.4.8</ecNumber>
    </submittedName>
</protein>
<name>A0A170WF98_TRIIF</name>
<evidence type="ECO:0000256" key="2">
    <source>
        <dbReference type="ARBA" id="ARBA00022679"/>
    </source>
</evidence>
<dbReference type="CDD" id="cd00071">
    <property type="entry name" value="GMPK"/>
    <property type="match status" value="1"/>
</dbReference>
<dbReference type="PROSITE" id="PS50052">
    <property type="entry name" value="GUANYLATE_KINASE_2"/>
    <property type="match status" value="1"/>
</dbReference>